<name>Q11IZ9_CHESB</name>
<protein>
    <recommendedName>
        <fullName evidence="1">RNA polymerase sigma-70 domain-containing protein</fullName>
    </recommendedName>
</protein>
<evidence type="ECO:0000259" key="1">
    <source>
        <dbReference type="PROSITE" id="PS00716"/>
    </source>
</evidence>
<dbReference type="PROSITE" id="PS00716">
    <property type="entry name" value="SIGMA70_2"/>
    <property type="match status" value="1"/>
</dbReference>
<dbReference type="Pfam" id="PF23812">
    <property type="entry name" value="Phage_TAC_18"/>
    <property type="match status" value="1"/>
</dbReference>
<dbReference type="KEGG" id="mes:Meso_1230"/>
<dbReference type="GO" id="GO:0006352">
    <property type="term" value="P:DNA-templated transcription initiation"/>
    <property type="evidence" value="ECO:0007669"/>
    <property type="project" value="InterPro"/>
</dbReference>
<gene>
    <name evidence="2" type="ordered locus">Meso_1230</name>
</gene>
<feature type="domain" description="RNA polymerase sigma-70" evidence="1">
    <location>
        <begin position="39"/>
        <end position="65"/>
    </location>
</feature>
<dbReference type="STRING" id="266779.Meso_1230"/>
<reference evidence="2" key="1">
    <citation type="submission" date="2006-06" db="EMBL/GenBank/DDBJ databases">
        <title>Complete sequence of chromosome of Chelativorans sp. BNC1.</title>
        <authorList>
            <consortium name="US DOE Joint Genome Institute"/>
            <person name="Copeland A."/>
            <person name="Lucas S."/>
            <person name="Lapidus A."/>
            <person name="Barry K."/>
            <person name="Detter J.C."/>
            <person name="Glavina del Rio T."/>
            <person name="Hammon N."/>
            <person name="Israni S."/>
            <person name="Dalin E."/>
            <person name="Tice H."/>
            <person name="Pitluck S."/>
            <person name="Chertkov O."/>
            <person name="Brettin T."/>
            <person name="Bruce D."/>
            <person name="Han C."/>
            <person name="Tapia R."/>
            <person name="Gilna P."/>
            <person name="Schmutz J."/>
            <person name="Larimer F."/>
            <person name="Land M."/>
            <person name="Hauser L."/>
            <person name="Kyrpides N."/>
            <person name="Mikhailova N."/>
            <person name="Richardson P."/>
        </authorList>
    </citation>
    <scope>NUCLEOTIDE SEQUENCE</scope>
    <source>
        <strain evidence="2">BNC1</strain>
    </source>
</reference>
<accession>Q11IZ9</accession>
<dbReference type="AlphaFoldDB" id="Q11IZ9"/>
<evidence type="ECO:0000313" key="2">
    <source>
        <dbReference type="EMBL" id="ABG62626.1"/>
    </source>
</evidence>
<dbReference type="GO" id="GO:0003700">
    <property type="term" value="F:DNA-binding transcription factor activity"/>
    <property type="evidence" value="ECO:0007669"/>
    <property type="project" value="InterPro"/>
</dbReference>
<organism evidence="2">
    <name type="scientific">Chelativorans sp. (strain BNC1)</name>
    <dbReference type="NCBI Taxonomy" id="266779"/>
    <lineage>
        <taxon>Bacteria</taxon>
        <taxon>Pseudomonadati</taxon>
        <taxon>Pseudomonadota</taxon>
        <taxon>Alphaproteobacteria</taxon>
        <taxon>Hyphomicrobiales</taxon>
        <taxon>Phyllobacteriaceae</taxon>
        <taxon>Chelativorans</taxon>
    </lineage>
</organism>
<proteinExistence type="predicted"/>
<dbReference type="HOGENOM" id="CLU_180066_0_0_5"/>
<dbReference type="eggNOG" id="ENOG502ZDD6">
    <property type="taxonomic scope" value="Bacteria"/>
</dbReference>
<dbReference type="InterPro" id="IPR056919">
    <property type="entry name" value="Phage_TAC_18"/>
</dbReference>
<sequence length="89" mass="10183">MEHLNPEFTVAEHWAHLWEWFWELSAARSQGFSGPNPISYSEIADWAELTGNLIRRVEIAIIRKMDAAFLSANAVEQAEAAERAKQKKD</sequence>
<dbReference type="EMBL" id="CP000390">
    <property type="protein sequence ID" value="ABG62626.1"/>
    <property type="molecule type" value="Genomic_DNA"/>
</dbReference>
<dbReference type="InterPro" id="IPR000943">
    <property type="entry name" value="RNA_pol_sigma70"/>
</dbReference>